<protein>
    <submittedName>
        <fullName evidence="2">Kinesin-associated protein 3</fullName>
    </submittedName>
</protein>
<dbReference type="GO" id="GO:0019894">
    <property type="term" value="F:kinesin binding"/>
    <property type="evidence" value="ECO:0007669"/>
    <property type="project" value="InterPro"/>
</dbReference>
<reference evidence="2" key="1">
    <citation type="submission" date="2023-03" db="EMBL/GenBank/DDBJ databases">
        <authorList>
            <person name="Steffen K."/>
            <person name="Cardenas P."/>
        </authorList>
    </citation>
    <scope>NUCLEOTIDE SEQUENCE</scope>
</reference>
<dbReference type="EMBL" id="CASHTH010004314">
    <property type="protein sequence ID" value="CAI8055977.1"/>
    <property type="molecule type" value="Genomic_DNA"/>
</dbReference>
<evidence type="ECO:0000313" key="2">
    <source>
        <dbReference type="EMBL" id="CAI8055977.1"/>
    </source>
</evidence>
<gene>
    <name evidence="2" type="ORF">GBAR_LOCUS30502</name>
</gene>
<dbReference type="InterPro" id="IPR008658">
    <property type="entry name" value="KAP3"/>
</dbReference>
<dbReference type="PANTHER" id="PTHR15605:SF2">
    <property type="entry name" value="KINESIN-ASSOCIATED PROTEIN 3"/>
    <property type="match status" value="1"/>
</dbReference>
<dbReference type="InterPro" id="IPR011989">
    <property type="entry name" value="ARM-like"/>
</dbReference>
<evidence type="ECO:0000313" key="3">
    <source>
        <dbReference type="Proteomes" id="UP001174909"/>
    </source>
</evidence>
<dbReference type="Proteomes" id="UP001174909">
    <property type="component" value="Unassembled WGS sequence"/>
</dbReference>
<dbReference type="PANTHER" id="PTHR15605">
    <property type="entry name" value="KINESIN-ASSOCIATED PROTEINS"/>
    <property type="match status" value="1"/>
</dbReference>
<dbReference type="SUPFAM" id="SSF48371">
    <property type="entry name" value="ARM repeat"/>
    <property type="match status" value="1"/>
</dbReference>
<dbReference type="GO" id="GO:0016939">
    <property type="term" value="C:kinesin II complex"/>
    <property type="evidence" value="ECO:0007669"/>
    <property type="project" value="TreeGrafter"/>
</dbReference>
<dbReference type="AlphaFoldDB" id="A0AA35XLM7"/>
<dbReference type="Pfam" id="PF05804">
    <property type="entry name" value="KAP"/>
    <property type="match status" value="1"/>
</dbReference>
<comment type="caution">
    <text evidence="2">The sequence shown here is derived from an EMBL/GenBank/DDBJ whole genome shotgun (WGS) entry which is preliminary data.</text>
</comment>
<evidence type="ECO:0000256" key="1">
    <source>
        <dbReference type="SAM" id="MobiDB-lite"/>
    </source>
</evidence>
<name>A0AA35XLM7_GEOBA</name>
<proteinExistence type="predicted"/>
<accession>A0AA35XLM7</accession>
<dbReference type="GO" id="GO:0044782">
    <property type="term" value="P:cilium organization"/>
    <property type="evidence" value="ECO:0007669"/>
    <property type="project" value="TreeGrafter"/>
</dbReference>
<dbReference type="Gene3D" id="1.25.10.10">
    <property type="entry name" value="Leucine-rich Repeat Variant"/>
    <property type="match status" value="1"/>
</dbReference>
<keyword evidence="3" id="KW-1185">Reference proteome</keyword>
<sequence>MMKRGTGEEEEGAVEAAGILGNLNIPDLDFGKIVHDMQLLPFLTGKLKDLSLNDDMLLELVVLCGTFSQDESCAVLLVDAGLPQLLITCLKERQEEDELVLQIVYVFYYLVLHQATRQTVLSTSQAPEYLLELMSDKNKAVSDLCIKTLDIIAEEDSELGQRVKTNRFRWHNCNWLEIVTGESLYEEEDEEEEEDEDYLDLLRSAAELDEPDYFYSSPDGAPVTVPVGEMDNFERDRFLLQHYGVPPPTVAHSPAGYGDSLVENSPHYYGAQLGANHAVVSSSPYPPRPMSRADNPLASPGMLFDREYDNEVEPTSISARQLMSSLEDPLAMYNASFKTDLDMNQSVDNDDSVDDVGYSTGHPGTNYSTVLEGGMGQTQQRGSSNRVGF</sequence>
<feature type="region of interest" description="Disordered" evidence="1">
    <location>
        <begin position="365"/>
        <end position="389"/>
    </location>
</feature>
<dbReference type="GO" id="GO:0005930">
    <property type="term" value="C:axoneme"/>
    <property type="evidence" value="ECO:0007669"/>
    <property type="project" value="TreeGrafter"/>
</dbReference>
<dbReference type="SMART" id="SM01297">
    <property type="entry name" value="KAP"/>
    <property type="match status" value="1"/>
</dbReference>
<dbReference type="GO" id="GO:0007018">
    <property type="term" value="P:microtubule-based movement"/>
    <property type="evidence" value="ECO:0007669"/>
    <property type="project" value="TreeGrafter"/>
</dbReference>
<dbReference type="GO" id="GO:0035869">
    <property type="term" value="C:ciliary transition zone"/>
    <property type="evidence" value="ECO:0007669"/>
    <property type="project" value="TreeGrafter"/>
</dbReference>
<feature type="compositionally biased region" description="Polar residues" evidence="1">
    <location>
        <begin position="377"/>
        <end position="389"/>
    </location>
</feature>
<dbReference type="InterPro" id="IPR016024">
    <property type="entry name" value="ARM-type_fold"/>
</dbReference>
<organism evidence="2 3">
    <name type="scientific">Geodia barretti</name>
    <name type="common">Barrett's horny sponge</name>
    <dbReference type="NCBI Taxonomy" id="519541"/>
    <lineage>
        <taxon>Eukaryota</taxon>
        <taxon>Metazoa</taxon>
        <taxon>Porifera</taxon>
        <taxon>Demospongiae</taxon>
        <taxon>Heteroscleromorpha</taxon>
        <taxon>Tetractinellida</taxon>
        <taxon>Astrophorina</taxon>
        <taxon>Geodiidae</taxon>
        <taxon>Geodia</taxon>
    </lineage>
</organism>